<name>A0A7M1KTU1_9LACT</name>
<dbReference type="PROSITE" id="PS51186">
    <property type="entry name" value="GNAT"/>
    <property type="match status" value="1"/>
</dbReference>
<protein>
    <submittedName>
        <fullName evidence="1">GNAT family N-acetyltransferase</fullName>
    </submittedName>
</protein>
<gene>
    <name evidence="1" type="ORF">IMX20_03555</name>
</gene>
<evidence type="ECO:0000313" key="1">
    <source>
        <dbReference type="EMBL" id="QOQ79761.1"/>
    </source>
</evidence>
<dbReference type="RefSeq" id="WP_197558930.1">
    <property type="nucleotide sequence ID" value="NZ_CP063065.1"/>
</dbReference>
<dbReference type="EMBL" id="CP063065">
    <property type="protein sequence ID" value="QOQ79761.1"/>
    <property type="molecule type" value="Genomic_DNA"/>
</dbReference>
<dbReference type="CDD" id="cd04301">
    <property type="entry name" value="NAT_SF"/>
    <property type="match status" value="1"/>
</dbReference>
<dbReference type="AlphaFoldDB" id="A0A7M1KTU1"/>
<dbReference type="SUPFAM" id="SSF55729">
    <property type="entry name" value="Acyl-CoA N-acyltransferases (Nat)"/>
    <property type="match status" value="1"/>
</dbReference>
<sequence>MIDSNLNITKYANKQDKDTAMGFLSNVDWGAAKYLAKKIQKDQLKEDEKIIFLIDRKAQLIGFSSLLIVDIISNVNYGPFLSTVYVEPIYRGQGVAYQLVNEIEDIAKAADYADLYAITQHTGLYEKMDFEFLFTDTDDMDRPVRVLHKKL</sequence>
<reference evidence="1 2" key="1">
    <citation type="submission" date="2020-10" db="EMBL/GenBank/DDBJ databases">
        <title>Plasmid carrying two tetracycline resistance determinant.</title>
        <authorList>
            <person name="Yang Q."/>
        </authorList>
    </citation>
    <scope>NUCLEOTIDE SEQUENCE [LARGE SCALE GENOMIC DNA]</scope>
    <source>
        <strain evidence="1 2">T43</strain>
    </source>
</reference>
<dbReference type="Pfam" id="PF00583">
    <property type="entry name" value="Acetyltransf_1"/>
    <property type="match status" value="1"/>
</dbReference>
<evidence type="ECO:0000313" key="2">
    <source>
        <dbReference type="Proteomes" id="UP000595091"/>
    </source>
</evidence>
<dbReference type="Proteomes" id="UP000595091">
    <property type="component" value="Chromosome"/>
</dbReference>
<dbReference type="GO" id="GO:0016747">
    <property type="term" value="F:acyltransferase activity, transferring groups other than amino-acyl groups"/>
    <property type="evidence" value="ECO:0007669"/>
    <property type="project" value="InterPro"/>
</dbReference>
<keyword evidence="1" id="KW-0808">Transferase</keyword>
<dbReference type="Gene3D" id="3.40.630.30">
    <property type="match status" value="1"/>
</dbReference>
<proteinExistence type="predicted"/>
<dbReference type="InterPro" id="IPR016181">
    <property type="entry name" value="Acyl_CoA_acyltransferase"/>
</dbReference>
<accession>A0A7M1KTU1</accession>
<organism evidence="1 2">
    <name type="scientific">Aerococcus urinaeequi</name>
    <dbReference type="NCBI Taxonomy" id="51665"/>
    <lineage>
        <taxon>Bacteria</taxon>
        <taxon>Bacillati</taxon>
        <taxon>Bacillota</taxon>
        <taxon>Bacilli</taxon>
        <taxon>Lactobacillales</taxon>
        <taxon>Aerococcaceae</taxon>
        <taxon>Aerococcus</taxon>
    </lineage>
</organism>
<dbReference type="InterPro" id="IPR000182">
    <property type="entry name" value="GNAT_dom"/>
</dbReference>